<dbReference type="Gene3D" id="3.30.70.370">
    <property type="match status" value="1"/>
</dbReference>
<accession>A0ABT7SD65</accession>
<dbReference type="InterPro" id="IPR043502">
    <property type="entry name" value="DNA/RNA_pol_sf"/>
</dbReference>
<keyword evidence="5" id="KW-0540">Nuclease</keyword>
<dbReference type="CDD" id="cd06444">
    <property type="entry name" value="DNA_pol_A"/>
    <property type="match status" value="1"/>
</dbReference>
<feature type="domain" description="DNA-directed DNA polymerase family A palm" evidence="4">
    <location>
        <begin position="305"/>
        <end position="523"/>
    </location>
</feature>
<organism evidence="5 6">
    <name type="scientific">Cellulomonas alba</name>
    <dbReference type="NCBI Taxonomy" id="3053467"/>
    <lineage>
        <taxon>Bacteria</taxon>
        <taxon>Bacillati</taxon>
        <taxon>Actinomycetota</taxon>
        <taxon>Actinomycetes</taxon>
        <taxon>Micrococcales</taxon>
        <taxon>Cellulomonadaceae</taxon>
        <taxon>Cellulomonas</taxon>
    </lineage>
</organism>
<comment type="catalytic activity">
    <reaction evidence="3">
        <text>DNA(n) + a 2'-deoxyribonucleoside 5'-triphosphate = DNA(n+1) + diphosphate</text>
        <dbReference type="Rhea" id="RHEA:22508"/>
        <dbReference type="Rhea" id="RHEA-COMP:17339"/>
        <dbReference type="Rhea" id="RHEA-COMP:17340"/>
        <dbReference type="ChEBI" id="CHEBI:33019"/>
        <dbReference type="ChEBI" id="CHEBI:61560"/>
        <dbReference type="ChEBI" id="CHEBI:173112"/>
        <dbReference type="EC" id="2.7.7.7"/>
    </reaction>
</comment>
<dbReference type="EMBL" id="JAUCGQ010000001">
    <property type="protein sequence ID" value="MDM7854125.1"/>
    <property type="molecule type" value="Genomic_DNA"/>
</dbReference>
<dbReference type="NCBIfam" id="NF011538">
    <property type="entry name" value="PRK14975.1-1"/>
    <property type="match status" value="1"/>
</dbReference>
<dbReference type="InterPro" id="IPR001098">
    <property type="entry name" value="DNA-dir_DNA_pol_A_palm_dom"/>
</dbReference>
<gene>
    <name evidence="5" type="ORF">QRT04_04200</name>
</gene>
<name>A0ABT7SD65_9CELL</name>
<dbReference type="GO" id="GO:0004527">
    <property type="term" value="F:exonuclease activity"/>
    <property type="evidence" value="ECO:0007669"/>
    <property type="project" value="UniProtKB-KW"/>
</dbReference>
<dbReference type="SUPFAM" id="SSF56672">
    <property type="entry name" value="DNA/RNA polymerases"/>
    <property type="match status" value="1"/>
</dbReference>
<keyword evidence="5" id="KW-0378">Hydrolase</keyword>
<reference evidence="5 6" key="1">
    <citation type="submission" date="2023-06" db="EMBL/GenBank/DDBJ databases">
        <title>Cellulomonas sp. MW4 Whole genome sequence.</title>
        <authorList>
            <person name="Park S."/>
        </authorList>
    </citation>
    <scope>NUCLEOTIDE SEQUENCE [LARGE SCALE GENOMIC DNA]</scope>
    <source>
        <strain evidence="5 6">MW4</strain>
    </source>
</reference>
<dbReference type="Proteomes" id="UP001529338">
    <property type="component" value="Unassembled WGS sequence"/>
</dbReference>
<dbReference type="EC" id="2.7.7.7" evidence="1"/>
<dbReference type="PANTHER" id="PTHR10133">
    <property type="entry name" value="DNA POLYMERASE I"/>
    <property type="match status" value="1"/>
</dbReference>
<sequence>MPSDAAPGGVVGPEQASRWAWDGTSRWYPRLLTDGVRVERCLDLRLAHRLLRGSAYADASRLARAPTGAFDEAASPLEPTPAASGRAQPVAATLFDVDDDGPGEGLPGPPVDAGGVARPGAAACVDEVALLDEAIAGSTHPGRLRLLVAAESAGALAAAEMHHAGVPWDTAEHDRVLTDLLGARSAGPRSTPEARPERMAALAAQVRAELDAPTLNPDSLPDVLRALRRAGLPATSTRSWELRGLDHPAIEPLLAYKKLSRLHSANGWAWLDRWVVDGRFRPEYVVGGVVTGRWGSSGGGALQLPRQIRSAVRADEGWSLVVADAAQLEPRVLAGLARDERMAAAGNGRDLYQGMVDARVVDERAQAKVGMLGALYGGTTGASAAVLPRIARAFPQALGHVEAAARAGERGEVVTTLLGRSSPRPGAAWAQVQADALDPDASRNAESRARAQTRAWGRFTRNFVVQGTAAEWALCWIAEVRRRLWRLGELDGPPGRAPEPFARRPHLVYFLHDELVVHTPTAWARVVEAEVRAAAAEAGRLLFGGFPVDFPLSVAAGRTYADAKG</sequence>
<dbReference type="PANTHER" id="PTHR10133:SF27">
    <property type="entry name" value="DNA POLYMERASE NU"/>
    <property type="match status" value="1"/>
</dbReference>
<evidence type="ECO:0000256" key="3">
    <source>
        <dbReference type="ARBA" id="ARBA00049244"/>
    </source>
</evidence>
<evidence type="ECO:0000259" key="4">
    <source>
        <dbReference type="SMART" id="SM00482"/>
    </source>
</evidence>
<protein>
    <recommendedName>
        <fullName evidence="1">DNA-directed DNA polymerase</fullName>
        <ecNumber evidence="1">2.7.7.7</ecNumber>
    </recommendedName>
</protein>
<dbReference type="Pfam" id="PF00476">
    <property type="entry name" value="DNA_pol_A"/>
    <property type="match status" value="1"/>
</dbReference>
<proteinExistence type="predicted"/>
<dbReference type="InterPro" id="IPR002298">
    <property type="entry name" value="DNA_polymerase_A"/>
</dbReference>
<keyword evidence="6" id="KW-1185">Reference proteome</keyword>
<evidence type="ECO:0000256" key="2">
    <source>
        <dbReference type="ARBA" id="ARBA00022705"/>
    </source>
</evidence>
<keyword evidence="2" id="KW-0235">DNA replication</keyword>
<evidence type="ECO:0000313" key="5">
    <source>
        <dbReference type="EMBL" id="MDM7854125.1"/>
    </source>
</evidence>
<comment type="caution">
    <text evidence="5">The sequence shown here is derived from an EMBL/GenBank/DDBJ whole genome shotgun (WGS) entry which is preliminary data.</text>
</comment>
<dbReference type="Gene3D" id="1.10.150.20">
    <property type="entry name" value="5' to 3' exonuclease, C-terminal subdomain"/>
    <property type="match status" value="1"/>
</dbReference>
<dbReference type="SMART" id="SM00482">
    <property type="entry name" value="POLAc"/>
    <property type="match status" value="1"/>
</dbReference>
<keyword evidence="5" id="KW-0269">Exonuclease</keyword>
<evidence type="ECO:0000313" key="6">
    <source>
        <dbReference type="Proteomes" id="UP001529338"/>
    </source>
</evidence>
<evidence type="ECO:0000256" key="1">
    <source>
        <dbReference type="ARBA" id="ARBA00012417"/>
    </source>
</evidence>